<comment type="catalytic activity">
    <reaction evidence="6">
        <text>Preferential cleavage: (Ac)2-L-Lys-D-Ala-|-D-Ala. Also transpeptidation of peptidyl-alanyl moieties that are N-acyl substituents of D-alanine.</text>
        <dbReference type="EC" id="3.4.16.4"/>
    </reaction>
</comment>
<feature type="transmembrane region" description="Helical" evidence="8">
    <location>
        <begin position="12"/>
        <end position="32"/>
    </location>
</feature>
<accession>A0ABW4LKI1</accession>
<evidence type="ECO:0000256" key="5">
    <source>
        <dbReference type="ARBA" id="ARBA00023136"/>
    </source>
</evidence>
<protein>
    <recommendedName>
        <fullName evidence="4">serine-type D-Ala-D-Ala carboxypeptidase</fullName>
        <ecNumber evidence="4">3.4.16.4</ecNumber>
    </recommendedName>
</protein>
<dbReference type="InterPro" id="IPR012338">
    <property type="entry name" value="Beta-lactam/transpept-like"/>
</dbReference>
<keyword evidence="5 8" id="KW-0472">Membrane</keyword>
<dbReference type="InterPro" id="IPR005311">
    <property type="entry name" value="PBP_dimer"/>
</dbReference>
<evidence type="ECO:0000313" key="10">
    <source>
        <dbReference type="EMBL" id="MFD1735719.1"/>
    </source>
</evidence>
<dbReference type="SUPFAM" id="SSF56519">
    <property type="entry name" value="Penicillin binding protein dimerisation domain"/>
    <property type="match status" value="1"/>
</dbReference>
<evidence type="ECO:0000256" key="6">
    <source>
        <dbReference type="ARBA" id="ARBA00034000"/>
    </source>
</evidence>
<evidence type="ECO:0000256" key="2">
    <source>
        <dbReference type="ARBA" id="ARBA00004752"/>
    </source>
</evidence>
<evidence type="ECO:0000256" key="7">
    <source>
        <dbReference type="SAM" id="MobiDB-lite"/>
    </source>
</evidence>
<comment type="caution">
    <text evidence="10">The sequence shown here is derived from an EMBL/GenBank/DDBJ whole genome shotgun (WGS) entry which is preliminary data.</text>
</comment>
<dbReference type="SMART" id="SM00740">
    <property type="entry name" value="PASTA"/>
    <property type="match status" value="2"/>
</dbReference>
<evidence type="ECO:0000256" key="8">
    <source>
        <dbReference type="SAM" id="Phobius"/>
    </source>
</evidence>
<proteinExistence type="inferred from homology"/>
<feature type="region of interest" description="Disordered" evidence="7">
    <location>
        <begin position="722"/>
        <end position="753"/>
    </location>
</feature>
<dbReference type="SUPFAM" id="SSF54184">
    <property type="entry name" value="Penicillin-binding protein 2x (pbp-2x), c-terminal domain"/>
    <property type="match status" value="2"/>
</dbReference>
<keyword evidence="8" id="KW-1133">Transmembrane helix</keyword>
<gene>
    <name evidence="10" type="ORF">ACFSCX_03990</name>
</gene>
<evidence type="ECO:0000256" key="4">
    <source>
        <dbReference type="ARBA" id="ARBA00012448"/>
    </source>
</evidence>
<dbReference type="PANTHER" id="PTHR30627">
    <property type="entry name" value="PEPTIDOGLYCAN D,D-TRANSPEPTIDASE"/>
    <property type="match status" value="1"/>
</dbReference>
<dbReference type="CDD" id="cd06575">
    <property type="entry name" value="PASTA_Pbp2x-like_2"/>
    <property type="match status" value="1"/>
</dbReference>
<dbReference type="RefSeq" id="WP_377926820.1">
    <property type="nucleotide sequence ID" value="NZ_JBHUEM010000003.1"/>
</dbReference>
<dbReference type="InterPro" id="IPR001460">
    <property type="entry name" value="PCN-bd_Tpept"/>
</dbReference>
<comment type="similarity">
    <text evidence="3">Belongs to the transpeptidase family.</text>
</comment>
<comment type="subcellular location">
    <subcellularLocation>
        <location evidence="1">Membrane</location>
    </subcellularLocation>
</comment>
<dbReference type="Gene3D" id="2.20.70.70">
    <property type="match status" value="1"/>
</dbReference>
<dbReference type="Pfam" id="PF03717">
    <property type="entry name" value="PBP_dimer"/>
    <property type="match status" value="1"/>
</dbReference>
<name>A0ABW4LKI1_9BACI</name>
<dbReference type="InterPro" id="IPR050515">
    <property type="entry name" value="Beta-lactam/transpept"/>
</dbReference>
<dbReference type="EMBL" id="JBHUEM010000003">
    <property type="protein sequence ID" value="MFD1735719.1"/>
    <property type="molecule type" value="Genomic_DNA"/>
</dbReference>
<dbReference type="PROSITE" id="PS51178">
    <property type="entry name" value="PASTA"/>
    <property type="match status" value="1"/>
</dbReference>
<dbReference type="InterPro" id="IPR005543">
    <property type="entry name" value="PASTA_dom"/>
</dbReference>
<keyword evidence="11" id="KW-1185">Reference proteome</keyword>
<keyword evidence="8" id="KW-0812">Transmembrane</keyword>
<reference evidence="11" key="1">
    <citation type="journal article" date="2019" name="Int. J. Syst. Evol. Microbiol.">
        <title>The Global Catalogue of Microorganisms (GCM) 10K type strain sequencing project: providing services to taxonomists for standard genome sequencing and annotation.</title>
        <authorList>
            <consortium name="The Broad Institute Genomics Platform"/>
            <consortium name="The Broad Institute Genome Sequencing Center for Infectious Disease"/>
            <person name="Wu L."/>
            <person name="Ma J."/>
        </authorList>
    </citation>
    <scope>NUCLEOTIDE SEQUENCE [LARGE SCALE GENOMIC DNA]</scope>
    <source>
        <strain evidence="11">CCUG 49339</strain>
    </source>
</reference>
<feature type="domain" description="PASTA" evidence="9">
    <location>
        <begin position="599"/>
        <end position="659"/>
    </location>
</feature>
<evidence type="ECO:0000256" key="3">
    <source>
        <dbReference type="ARBA" id="ARBA00007171"/>
    </source>
</evidence>
<feature type="compositionally biased region" description="Acidic residues" evidence="7">
    <location>
        <begin position="729"/>
        <end position="746"/>
    </location>
</feature>
<dbReference type="PANTHER" id="PTHR30627:SF26">
    <property type="entry name" value="PENICILLIN-BINDING PROTEIN 2B"/>
    <property type="match status" value="1"/>
</dbReference>
<dbReference type="Gene3D" id="3.40.710.10">
    <property type="entry name" value="DD-peptidase/beta-lactamase superfamily"/>
    <property type="match status" value="1"/>
</dbReference>
<dbReference type="EC" id="3.4.16.4" evidence="4"/>
<evidence type="ECO:0000256" key="1">
    <source>
        <dbReference type="ARBA" id="ARBA00004370"/>
    </source>
</evidence>
<dbReference type="CDD" id="cd06576">
    <property type="entry name" value="PASTA_Pbp2x-like_1"/>
    <property type="match status" value="1"/>
</dbReference>
<sequence>MHVKNKNINKGAAFFSIVFGLLFFLLFARFLFIQVTGVVDGQELPVLAEQKYSKSKIIEASRGSILDRNGIPIAQDTPAYTVIAILDESKTKNISEPNHVVDPAQTASKLSPIINMSVERLQELLTRDKDQVELGPGGRGISYKQMKEIQDMELPGITFIRDTKRYYPNGKFATHVIGFAQKDESGKVIGRQGLESTLDELLQEEDGVMNYKSDGYGIKLPFQNEEIIPPQNGQNVFLTIDHKIQAFLEDAMNRVETDYSPENIIGIVADPKTGAILAMSSRPSYDPNNIPPDSYMLNDAISLRFEPGSTMKIFTLAAAIEEGVFDPNEEYQSGSYTVGPNRVRDHNNGQGWGKITYLEGFQRSSNVAMAKLVNEKMNADDRLLNYLQAFGFNQPTGIDLPGEVNGKLLYRYPIEKVTTAFGQGTSVTPIQQIQAATAIVNGGKMLRPYIVNKIVDPVTNEIIKEQKPEIVGTPISEQTAKQVMDILESAVSSENGTGKPYRIEGYQVAGKTGTAQIPDPVDGYMRGHGNNIFSFLGFAPKDDPKLLVYIAVKKPKLTIHQSGSQPVSAIFNSVVKNSLHYLNIKPTTISDEKEAKVEKSRGIELDSVVGKQADRVAEELKSKGIDVFVLGSGEEIFEQIPFPSSVMMPGEKVLLRTEGPYLAPNLSGWSLRDVLKLTEILDLKPNFMGNGFVHKQNISPESPIKQGDYLVIEFIEPNPTINRYKEGESDLEDTKDDEGMEVESATEVEKPLD</sequence>
<dbReference type="InterPro" id="IPR036138">
    <property type="entry name" value="PBP_dimer_sf"/>
</dbReference>
<dbReference type="Proteomes" id="UP001597214">
    <property type="component" value="Unassembled WGS sequence"/>
</dbReference>
<dbReference type="SUPFAM" id="SSF56601">
    <property type="entry name" value="beta-lactamase/transpeptidase-like"/>
    <property type="match status" value="1"/>
</dbReference>
<dbReference type="Pfam" id="PF00905">
    <property type="entry name" value="Transpeptidase"/>
    <property type="match status" value="1"/>
</dbReference>
<evidence type="ECO:0000313" key="11">
    <source>
        <dbReference type="Proteomes" id="UP001597214"/>
    </source>
</evidence>
<dbReference type="Gene3D" id="3.30.70.2110">
    <property type="match status" value="1"/>
</dbReference>
<comment type="pathway">
    <text evidence="2">Cell wall biogenesis; peptidoglycan biosynthesis.</text>
</comment>
<organism evidence="10 11">
    <name type="scientific">Bacillus salitolerans</name>
    <dbReference type="NCBI Taxonomy" id="1437434"/>
    <lineage>
        <taxon>Bacteria</taxon>
        <taxon>Bacillati</taxon>
        <taxon>Bacillota</taxon>
        <taxon>Bacilli</taxon>
        <taxon>Bacillales</taxon>
        <taxon>Bacillaceae</taxon>
        <taxon>Bacillus</taxon>
    </lineage>
</organism>
<evidence type="ECO:0000259" key="9">
    <source>
        <dbReference type="PROSITE" id="PS51178"/>
    </source>
</evidence>
<dbReference type="Gene3D" id="3.90.1310.10">
    <property type="entry name" value="Penicillin-binding protein 2a (Domain 2)"/>
    <property type="match status" value="1"/>
</dbReference>